<protein>
    <recommendedName>
        <fullName evidence="3">LXG domain-containing protein</fullName>
    </recommendedName>
</protein>
<organism evidence="1 2">
    <name type="scientific">Anoxybacillus flavithermus</name>
    <dbReference type="NCBI Taxonomy" id="33934"/>
    <lineage>
        <taxon>Bacteria</taxon>
        <taxon>Bacillati</taxon>
        <taxon>Bacillota</taxon>
        <taxon>Bacilli</taxon>
        <taxon>Bacillales</taxon>
        <taxon>Anoxybacillaceae</taxon>
        <taxon>Anoxybacillus</taxon>
    </lineage>
</organism>
<reference evidence="1 2" key="1">
    <citation type="submission" date="2019-01" db="EMBL/GenBank/DDBJ databases">
        <title>Anoxybacillus flavithermus in powdered infant formula.</title>
        <authorList>
            <person name="Rhee M.S."/>
            <person name="Choi I.-G."/>
            <person name="Cho T.J."/>
            <person name="Park B."/>
        </authorList>
    </citation>
    <scope>NUCLEOTIDE SEQUENCE [LARGE SCALE GENOMIC DNA]</scope>
    <source>
        <strain evidence="1 2">FHS-PPAM212</strain>
    </source>
</reference>
<dbReference type="Proteomes" id="UP000286434">
    <property type="component" value="Unassembled WGS sequence"/>
</dbReference>
<gene>
    <name evidence="1" type="ORF">EA138_07695</name>
</gene>
<name>A0AAX1ZZL2_9BACL</name>
<dbReference type="RefSeq" id="WP_128356741.1">
    <property type="nucleotide sequence ID" value="NZ_JABJUY010000030.1"/>
</dbReference>
<accession>A0AAX1ZZL2</accession>
<evidence type="ECO:0000313" key="1">
    <source>
        <dbReference type="EMBL" id="RWU13398.1"/>
    </source>
</evidence>
<proteinExistence type="predicted"/>
<evidence type="ECO:0008006" key="3">
    <source>
        <dbReference type="Google" id="ProtNLM"/>
    </source>
</evidence>
<dbReference type="EMBL" id="SBBW01000024">
    <property type="protein sequence ID" value="RWU13398.1"/>
    <property type="molecule type" value="Genomic_DNA"/>
</dbReference>
<sequence>MSYRGDNQEALELIELIQGTIESYSKKEKSLTDDAWIKNELRNNNLEIDEKEIEVFSKEVLETIELNNRNIESIGTAIENGVSKEAWFQQKVQEASVGMSVNQVGQYLQGIDNAINNANDLMSQVILNNDGTINRNINLDGFIFEQHHANSFNLDVALKGGDYKAEALKPNPGEIYKRNSVDLVIKDNQGRIVKKYQAKFSSDYKNATIAFKKGNYKFQGKLVAKGQVENVAKSTDTISIKNYKSTPLSKREGKELQKLAQSGKQIEVDWNYYKLKDLTSHMTKNVALAGVQSAAIAVGYDLVYKSMTNKNIEVNEVVELALKTGADSGVKTSVTVALKIASEKGLLKAIPPGTPPAVIANIATVSIENVKVLNKVANGELSVTQGLQQMERVTVATVAGLVSAELGTVKGAALGSLALSWIPIVGSPIGAVIGGIVGGTVAYMAGSTIGGKICETAQKVRKTVVASLKAGARAVGTAVNKAKNFVKSLFLFE</sequence>
<comment type="caution">
    <text evidence="1">The sequence shown here is derived from an EMBL/GenBank/DDBJ whole genome shotgun (WGS) entry which is preliminary data.</text>
</comment>
<dbReference type="AlphaFoldDB" id="A0AAX1ZZL2"/>
<evidence type="ECO:0000313" key="2">
    <source>
        <dbReference type="Proteomes" id="UP000286434"/>
    </source>
</evidence>